<feature type="compositionally biased region" description="Basic and acidic residues" evidence="1">
    <location>
        <begin position="44"/>
        <end position="54"/>
    </location>
</feature>
<protein>
    <submittedName>
        <fullName evidence="2">Uncharacterized protein</fullName>
    </submittedName>
</protein>
<reference evidence="2" key="1">
    <citation type="submission" date="2020-09" db="EMBL/GenBank/DDBJ databases">
        <authorList>
            <person name="Kim M.K."/>
        </authorList>
    </citation>
    <scope>NUCLEOTIDE SEQUENCE</scope>
    <source>
        <strain evidence="2">BT664</strain>
    </source>
</reference>
<evidence type="ECO:0000313" key="3">
    <source>
        <dbReference type="Proteomes" id="UP000612233"/>
    </source>
</evidence>
<feature type="compositionally biased region" description="Low complexity" evidence="1">
    <location>
        <begin position="79"/>
        <end position="103"/>
    </location>
</feature>
<evidence type="ECO:0000256" key="1">
    <source>
        <dbReference type="SAM" id="MobiDB-lite"/>
    </source>
</evidence>
<evidence type="ECO:0000313" key="2">
    <source>
        <dbReference type="EMBL" id="MBD2767029.1"/>
    </source>
</evidence>
<dbReference type="AlphaFoldDB" id="A0A927BBB6"/>
<comment type="caution">
    <text evidence="2">The sequence shown here is derived from an EMBL/GenBank/DDBJ whole genome shotgun (WGS) entry which is preliminary data.</text>
</comment>
<dbReference type="Proteomes" id="UP000612233">
    <property type="component" value="Unassembled WGS sequence"/>
</dbReference>
<feature type="region of interest" description="Disordered" evidence="1">
    <location>
        <begin position="157"/>
        <end position="188"/>
    </location>
</feature>
<dbReference type="RefSeq" id="WP_191003855.1">
    <property type="nucleotide sequence ID" value="NZ_JACXAD010000003.1"/>
</dbReference>
<feature type="region of interest" description="Disordered" evidence="1">
    <location>
        <begin position="23"/>
        <end position="112"/>
    </location>
</feature>
<name>A0A927BBB6_9BACT</name>
<keyword evidence="3" id="KW-1185">Reference proteome</keyword>
<proteinExistence type="predicted"/>
<feature type="compositionally biased region" description="Low complexity" evidence="1">
    <location>
        <begin position="171"/>
        <end position="180"/>
    </location>
</feature>
<dbReference type="EMBL" id="JACXAD010000003">
    <property type="protein sequence ID" value="MBD2767029.1"/>
    <property type="molecule type" value="Genomic_DNA"/>
</dbReference>
<accession>A0A927BBB6</accession>
<sequence length="188" mass="20750">MFWALLLAVLGGCTIFHPYRLPTPKPSPEFLAQQKAKKAKEKKNRQEMREEIRGNKRSLLALGRRKKKNGDSDDDPVVEAATDAASPTAGPAPASAVAPTAAPEEARTLPERATVRYDKQGLMKKPKLMRRRVHKPAGQPFRPWKAIRHFFKFNLHAKPNYSPDHRPAAPVPAAEPDAAPGTAPDSKP</sequence>
<organism evidence="2 3">
    <name type="scientific">Hymenobacter montanus</name>
    <dbReference type="NCBI Taxonomy" id="2771359"/>
    <lineage>
        <taxon>Bacteria</taxon>
        <taxon>Pseudomonadati</taxon>
        <taxon>Bacteroidota</taxon>
        <taxon>Cytophagia</taxon>
        <taxon>Cytophagales</taxon>
        <taxon>Hymenobacteraceae</taxon>
        <taxon>Hymenobacter</taxon>
    </lineage>
</organism>
<gene>
    <name evidence="2" type="ORF">IC235_03865</name>
</gene>